<comment type="caution">
    <text evidence="7">The sequence shown here is derived from an EMBL/GenBank/DDBJ whole genome shotgun (WGS) entry which is preliminary data.</text>
</comment>
<dbReference type="RefSeq" id="WP_344617227.1">
    <property type="nucleotide sequence ID" value="NZ_BAAARV010000072.1"/>
</dbReference>
<evidence type="ECO:0000313" key="8">
    <source>
        <dbReference type="Proteomes" id="UP001501444"/>
    </source>
</evidence>
<evidence type="ECO:0000256" key="3">
    <source>
        <dbReference type="ARBA" id="ARBA00022692"/>
    </source>
</evidence>
<accession>A0ABN3H815</accession>
<organism evidence="7 8">
    <name type="scientific">Dactylosporangium salmoneum</name>
    <dbReference type="NCBI Taxonomy" id="53361"/>
    <lineage>
        <taxon>Bacteria</taxon>
        <taxon>Bacillati</taxon>
        <taxon>Actinomycetota</taxon>
        <taxon>Actinomycetes</taxon>
        <taxon>Micromonosporales</taxon>
        <taxon>Micromonosporaceae</taxon>
        <taxon>Dactylosporangium</taxon>
    </lineage>
</organism>
<feature type="transmembrane region" description="Helical" evidence="6">
    <location>
        <begin position="287"/>
        <end position="312"/>
    </location>
</feature>
<feature type="transmembrane region" description="Helical" evidence="6">
    <location>
        <begin position="142"/>
        <end position="160"/>
    </location>
</feature>
<name>A0ABN3H815_9ACTN</name>
<feature type="transmembrane region" description="Helical" evidence="6">
    <location>
        <begin position="324"/>
        <end position="347"/>
    </location>
</feature>
<keyword evidence="8" id="KW-1185">Reference proteome</keyword>
<dbReference type="Pfam" id="PF03706">
    <property type="entry name" value="LPG_synthase_TM"/>
    <property type="match status" value="1"/>
</dbReference>
<keyword evidence="3 6" id="KW-0812">Transmembrane</keyword>
<feature type="transmembrane region" description="Helical" evidence="6">
    <location>
        <begin position="252"/>
        <end position="275"/>
    </location>
</feature>
<evidence type="ECO:0000256" key="5">
    <source>
        <dbReference type="ARBA" id="ARBA00023136"/>
    </source>
</evidence>
<keyword evidence="5 6" id="KW-0472">Membrane</keyword>
<evidence type="ECO:0000256" key="2">
    <source>
        <dbReference type="ARBA" id="ARBA00022475"/>
    </source>
</evidence>
<evidence type="ECO:0000256" key="1">
    <source>
        <dbReference type="ARBA" id="ARBA00004651"/>
    </source>
</evidence>
<gene>
    <name evidence="7" type="ORF">GCM10010170_073570</name>
</gene>
<feature type="transmembrane region" description="Helical" evidence="6">
    <location>
        <begin position="167"/>
        <end position="188"/>
    </location>
</feature>
<evidence type="ECO:0000256" key="4">
    <source>
        <dbReference type="ARBA" id="ARBA00022989"/>
    </source>
</evidence>
<feature type="transmembrane region" description="Helical" evidence="6">
    <location>
        <begin position="103"/>
        <end position="122"/>
    </location>
</feature>
<dbReference type="Proteomes" id="UP001501444">
    <property type="component" value="Unassembled WGS sequence"/>
</dbReference>
<feature type="transmembrane region" description="Helical" evidence="6">
    <location>
        <begin position="61"/>
        <end position="82"/>
    </location>
</feature>
<reference evidence="7 8" key="1">
    <citation type="journal article" date="2019" name="Int. J. Syst. Evol. Microbiol.">
        <title>The Global Catalogue of Microorganisms (GCM) 10K type strain sequencing project: providing services to taxonomists for standard genome sequencing and annotation.</title>
        <authorList>
            <consortium name="The Broad Institute Genomics Platform"/>
            <consortium name="The Broad Institute Genome Sequencing Center for Infectious Disease"/>
            <person name="Wu L."/>
            <person name="Ma J."/>
        </authorList>
    </citation>
    <scope>NUCLEOTIDE SEQUENCE [LARGE SCALE GENOMIC DNA]</scope>
    <source>
        <strain evidence="7 8">JCM 3272</strain>
    </source>
</reference>
<keyword evidence="2" id="KW-1003">Cell membrane</keyword>
<keyword evidence="4 6" id="KW-1133">Transmembrane helix</keyword>
<evidence type="ECO:0000256" key="6">
    <source>
        <dbReference type="SAM" id="Phobius"/>
    </source>
</evidence>
<dbReference type="InterPro" id="IPR022791">
    <property type="entry name" value="L-PG_synthase/AglD"/>
</dbReference>
<protein>
    <submittedName>
        <fullName evidence="7">Lysylphosphatidylglycerol synthase domain-containing protein</fullName>
    </submittedName>
</protein>
<evidence type="ECO:0000313" key="7">
    <source>
        <dbReference type="EMBL" id="GAA2371764.1"/>
    </source>
</evidence>
<comment type="subcellular location">
    <subcellularLocation>
        <location evidence="1">Cell membrane</location>
        <topology evidence="1">Multi-pass membrane protein</topology>
    </subcellularLocation>
</comment>
<dbReference type="EMBL" id="BAAARV010000072">
    <property type="protein sequence ID" value="GAA2371764.1"/>
    <property type="molecule type" value="Genomic_DNA"/>
</dbReference>
<dbReference type="PANTHER" id="PTHR39087">
    <property type="entry name" value="UPF0104 MEMBRANE PROTEIN MJ1595"/>
    <property type="match status" value="1"/>
</dbReference>
<proteinExistence type="predicted"/>
<dbReference type="PANTHER" id="PTHR39087:SF2">
    <property type="entry name" value="UPF0104 MEMBRANE PROTEIN MJ1595"/>
    <property type="match status" value="1"/>
</dbReference>
<feature type="transmembrane region" description="Helical" evidence="6">
    <location>
        <begin position="21"/>
        <end position="41"/>
    </location>
</feature>
<sequence>MGETDSTGMSDAPAGGRGRRAALLLVGVAIVVWSAMHLSALGASWTQAWHLIANLGWRWPIFLGVVWLLGLVVHTSVLTASLPGLSHRRALTLNLSGSAVSNVLPLGGVAGTALNLGMVRGWGHTGLEFARFVVVSKAWDLVAKLVMPLVAVALLLLANAGPLGHGLLWLGCSALSAGAGLLVVAALMGRAAPLLRLVALAERLWTRRPRRTRSAADDPDASPGWTAATAALLDGTDRLVRRRWAELSWGMAGYWLLQGALLWFCLAAIHVRLPLPVVLAALVAERLLTLAAITPGGAGVVEAGTIAVLIALGADPTDALAGVLLYRAFVFVAEIPVGGLATALWLLGRRQAA</sequence>